<dbReference type="GO" id="GO:0007165">
    <property type="term" value="P:signal transduction"/>
    <property type="evidence" value="ECO:0007669"/>
    <property type="project" value="UniProtKB-KW"/>
</dbReference>
<evidence type="ECO:0000313" key="4">
    <source>
        <dbReference type="EMBL" id="RZS77908.1"/>
    </source>
</evidence>
<dbReference type="PANTHER" id="PTHR32089">
    <property type="entry name" value="METHYL-ACCEPTING CHEMOTAXIS PROTEIN MCPB"/>
    <property type="match status" value="1"/>
</dbReference>
<dbReference type="InterPro" id="IPR004089">
    <property type="entry name" value="MCPsignal_dom"/>
</dbReference>
<dbReference type="InterPro" id="IPR029016">
    <property type="entry name" value="GAF-like_dom_sf"/>
</dbReference>
<keyword evidence="5" id="KW-1185">Reference proteome</keyword>
<dbReference type="OrthoDB" id="5241933at2"/>
<dbReference type="SUPFAM" id="SSF55781">
    <property type="entry name" value="GAF domain-like"/>
    <property type="match status" value="2"/>
</dbReference>
<feature type="domain" description="Methyl-accepting transducer" evidence="3">
    <location>
        <begin position="329"/>
        <end position="509"/>
    </location>
</feature>
<organism evidence="4 5">
    <name type="scientific">Motilibacter rhizosphaerae</name>
    <dbReference type="NCBI Taxonomy" id="598652"/>
    <lineage>
        <taxon>Bacteria</taxon>
        <taxon>Bacillati</taxon>
        <taxon>Actinomycetota</taxon>
        <taxon>Actinomycetes</taxon>
        <taxon>Motilibacterales</taxon>
        <taxon>Motilibacteraceae</taxon>
        <taxon>Motilibacter</taxon>
    </lineage>
</organism>
<gene>
    <name evidence="4" type="ORF">EV189_3946</name>
</gene>
<dbReference type="RefSeq" id="WP_130494664.1">
    <property type="nucleotide sequence ID" value="NZ_SGXD01000008.1"/>
</dbReference>
<dbReference type="PROSITE" id="PS50111">
    <property type="entry name" value="CHEMOTAXIS_TRANSDUC_2"/>
    <property type="match status" value="1"/>
</dbReference>
<keyword evidence="1 2" id="KW-0807">Transducer</keyword>
<name>A0A4V2F2E9_9ACTN</name>
<dbReference type="Pfam" id="PF13185">
    <property type="entry name" value="GAF_2"/>
    <property type="match status" value="2"/>
</dbReference>
<dbReference type="PANTHER" id="PTHR32089:SF112">
    <property type="entry name" value="LYSOZYME-LIKE PROTEIN-RELATED"/>
    <property type="match status" value="1"/>
</dbReference>
<dbReference type="SMART" id="SM00065">
    <property type="entry name" value="GAF"/>
    <property type="match status" value="1"/>
</dbReference>
<proteinExistence type="predicted"/>
<reference evidence="4 5" key="1">
    <citation type="submission" date="2019-02" db="EMBL/GenBank/DDBJ databases">
        <title>Genomic Encyclopedia of Type Strains, Phase IV (KMG-IV): sequencing the most valuable type-strain genomes for metagenomic binning, comparative biology and taxonomic classification.</title>
        <authorList>
            <person name="Goeker M."/>
        </authorList>
    </citation>
    <scope>NUCLEOTIDE SEQUENCE [LARGE SCALE GENOMIC DNA]</scope>
    <source>
        <strain evidence="4 5">DSM 45622</strain>
    </source>
</reference>
<evidence type="ECO:0000256" key="1">
    <source>
        <dbReference type="ARBA" id="ARBA00023224"/>
    </source>
</evidence>
<accession>A0A4V2F2E9</accession>
<dbReference type="Pfam" id="PF00015">
    <property type="entry name" value="MCPsignal"/>
    <property type="match status" value="1"/>
</dbReference>
<dbReference type="SUPFAM" id="SSF58104">
    <property type="entry name" value="Methyl-accepting chemotaxis protein (MCP) signaling domain"/>
    <property type="match status" value="1"/>
</dbReference>
<evidence type="ECO:0000259" key="3">
    <source>
        <dbReference type="PROSITE" id="PS50111"/>
    </source>
</evidence>
<protein>
    <submittedName>
        <fullName evidence="4">GAF domain-containing protein</fullName>
    </submittedName>
</protein>
<dbReference type="EMBL" id="SGXD01000008">
    <property type="protein sequence ID" value="RZS77908.1"/>
    <property type="molecule type" value="Genomic_DNA"/>
</dbReference>
<dbReference type="InterPro" id="IPR003018">
    <property type="entry name" value="GAF"/>
</dbReference>
<dbReference type="SMART" id="SM00283">
    <property type="entry name" value="MA"/>
    <property type="match status" value="1"/>
</dbReference>
<dbReference type="AlphaFoldDB" id="A0A4V2F2E9"/>
<evidence type="ECO:0000313" key="5">
    <source>
        <dbReference type="Proteomes" id="UP000293638"/>
    </source>
</evidence>
<evidence type="ECO:0000256" key="2">
    <source>
        <dbReference type="PROSITE-ProRule" id="PRU00284"/>
    </source>
</evidence>
<dbReference type="Proteomes" id="UP000293638">
    <property type="component" value="Unassembled WGS sequence"/>
</dbReference>
<sequence length="514" mass="54439">MFGRRGAPATASTAQPRDVEALEAVVDALAGDISDLQEARARIITALVDALGLAYGALWTRNSDGHFSLVAETGELVAPMGAAADGARLIPADAGMLGAAVSSRRAVSVTAEPEPGTHCARWRHARGLGMVEAACVPVISDGAVIAVMEFFGGSALPEFASEKWASIVRIGLMARDHAIDRMALRDMLHDRAALTEVVSSVGDAGTEHEAIRMALDSVRKAFGWAYGSYWALDDREQVLHFSLESGSAGEEFRRVTLSASFAEGVGLSGRAWQARDLVFVRDLAEMTDCVRAPAAQRAGVKSGICFPILDGRDVIGTMDFFVTETIELSESRAAALRNVQQLLSQRLAVLRRTERDATKAVQLLDTVTQLREASIEAGHVAQLAADGSSTMTTHVAALAEASSAIGEIIKIITGIAEQTNLLALNATIEAARAGEVGRGFAVVANEVKDLARETSEATSRVATQIAAIQQTSETVAQGIHGTGQTIGQLEGVQLRINGILEEQARMAAEFELRK</sequence>
<dbReference type="GO" id="GO:0016020">
    <property type="term" value="C:membrane"/>
    <property type="evidence" value="ECO:0007669"/>
    <property type="project" value="InterPro"/>
</dbReference>
<dbReference type="Gene3D" id="3.30.450.40">
    <property type="match status" value="2"/>
</dbReference>
<comment type="caution">
    <text evidence="4">The sequence shown here is derived from an EMBL/GenBank/DDBJ whole genome shotgun (WGS) entry which is preliminary data.</text>
</comment>
<dbReference type="Gene3D" id="1.10.287.950">
    <property type="entry name" value="Methyl-accepting chemotaxis protein"/>
    <property type="match status" value="1"/>
</dbReference>